<dbReference type="Proteomes" id="UP001152320">
    <property type="component" value="Chromosome 12"/>
</dbReference>
<dbReference type="InterPro" id="IPR011009">
    <property type="entry name" value="Kinase-like_dom_sf"/>
</dbReference>
<gene>
    <name evidence="19" type="ORF">HOLleu_25793</name>
</gene>
<keyword evidence="16" id="KW-0175">Coiled coil</keyword>
<keyword evidence="5 11" id="KW-0418">Kinase</keyword>
<dbReference type="PIRSF" id="PIRSF037281">
    <property type="entry name" value="Wee1-like_protein_kinase"/>
    <property type="match status" value="1"/>
</dbReference>
<sequence>MFKTPIQRLNFSRDSDDADESSGYCSLDSPNSFLNMSIENRDLSPQENIDFWDSGLATPKGSPGQGVRRMSRRSDCSPIRNFSLESSPYTESKSIKSDKLNGAVVNVSGTPPHRRFRNLRLFDSPQTPKSLLQQQEQKSSERKRTRNIAGRLFSGGPKAHLKEPQAKTVPRSQRKALANVNPFTPGVMNGVTGLAKKRQRPERKNSVTDELEPMDDDFDQDESEYENPSKRVALHDSNISRYEAEFLEVCKIGSGEFGSVYKCINRLDGCTYAVKKSKKPIAGSVLEKMALNEVYAHAVLGAHIHVVRYYSAWAEDNHMIIQNEFCNGGSLADVISQHMQDGKTFSEPQLKQVLLQVAQGLEYIHMQGLVHLDIKPGNIFISHQTRIKDGLHEIHEDEESNEKMQSYSISPVYKIGDLGHVTSVVNPKVEEGDIRYLPNEILQEDFDHLPKADIFSLALSVYESGGGGPLPKNGDDWHRIREGLLPPLRHLSHDLNELLKDMVNPDPTQRPSVTSLVQHSLLCPQSNVIFTELKKELNAAKFQNAVLSRELNEARNSTAEKASTKFARPVKNNSRIIGKKVNRSMSVTIY</sequence>
<dbReference type="AlphaFoldDB" id="A0A9Q1BTD6"/>
<evidence type="ECO:0000256" key="3">
    <source>
        <dbReference type="ARBA" id="ARBA00022723"/>
    </source>
</evidence>
<evidence type="ECO:0000313" key="20">
    <source>
        <dbReference type="Proteomes" id="UP001152320"/>
    </source>
</evidence>
<dbReference type="GO" id="GO:0005737">
    <property type="term" value="C:cytoplasm"/>
    <property type="evidence" value="ECO:0007669"/>
    <property type="project" value="TreeGrafter"/>
</dbReference>
<dbReference type="Pfam" id="PF00069">
    <property type="entry name" value="Pkinase"/>
    <property type="match status" value="1"/>
</dbReference>
<evidence type="ECO:0000256" key="8">
    <source>
        <dbReference type="ARBA" id="ARBA00023137"/>
    </source>
</evidence>
<dbReference type="InterPro" id="IPR050339">
    <property type="entry name" value="CC_SR_Kinase"/>
</dbReference>
<evidence type="ECO:0000259" key="18">
    <source>
        <dbReference type="PROSITE" id="PS50011"/>
    </source>
</evidence>
<dbReference type="GO" id="GO:0004715">
    <property type="term" value="F:non-membrane spanning protein tyrosine kinase activity"/>
    <property type="evidence" value="ECO:0007669"/>
    <property type="project" value="UniProtKB-UniRule"/>
</dbReference>
<protein>
    <recommendedName>
        <fullName evidence="11">Wee1-like protein kinase</fullName>
        <ecNumber evidence="11">2.7.10.2</ecNumber>
    </recommendedName>
</protein>
<keyword evidence="6 11" id="KW-0067">ATP-binding</keyword>
<feature type="binding site" evidence="14">
    <location>
        <position position="378"/>
    </location>
    <ligand>
        <name>Mg(2+)</name>
        <dbReference type="ChEBI" id="CHEBI:18420"/>
        <label>1</label>
    </ligand>
</feature>
<evidence type="ECO:0000256" key="4">
    <source>
        <dbReference type="ARBA" id="ARBA00022741"/>
    </source>
</evidence>
<evidence type="ECO:0000256" key="2">
    <source>
        <dbReference type="ARBA" id="ARBA00022679"/>
    </source>
</evidence>
<dbReference type="InterPro" id="IPR017164">
    <property type="entry name" value="Wee1-like_protein_kinase"/>
</dbReference>
<feature type="region of interest" description="Disordered" evidence="17">
    <location>
        <begin position="122"/>
        <end position="173"/>
    </location>
</feature>
<evidence type="ECO:0000256" key="17">
    <source>
        <dbReference type="SAM" id="MobiDB-lite"/>
    </source>
</evidence>
<evidence type="ECO:0000256" key="15">
    <source>
        <dbReference type="PROSITE-ProRule" id="PRU10141"/>
    </source>
</evidence>
<comment type="catalytic activity">
    <reaction evidence="11">
        <text>L-tyrosyl-[protein] + ATP = O-phospho-L-tyrosyl-[protein] + ADP + H(+)</text>
        <dbReference type="Rhea" id="RHEA:10596"/>
        <dbReference type="Rhea" id="RHEA-COMP:10136"/>
        <dbReference type="Rhea" id="RHEA-COMP:20101"/>
        <dbReference type="ChEBI" id="CHEBI:15378"/>
        <dbReference type="ChEBI" id="CHEBI:30616"/>
        <dbReference type="ChEBI" id="CHEBI:46858"/>
        <dbReference type="ChEBI" id="CHEBI:61978"/>
        <dbReference type="ChEBI" id="CHEBI:456216"/>
        <dbReference type="EC" id="2.7.10.2"/>
    </reaction>
</comment>
<dbReference type="Gene3D" id="3.30.200.20">
    <property type="entry name" value="Phosphorylase Kinase, domain 1"/>
    <property type="match status" value="1"/>
</dbReference>
<feature type="compositionally biased region" description="Polar residues" evidence="17">
    <location>
        <begin position="83"/>
        <end position="92"/>
    </location>
</feature>
<comment type="caution">
    <text evidence="19">The sequence shown here is derived from an EMBL/GenBank/DDBJ whole genome shotgun (WGS) entry which is preliminary data.</text>
</comment>
<accession>A0A9Q1BTD6</accession>
<dbReference type="PANTHER" id="PTHR11042">
    <property type="entry name" value="EUKARYOTIC TRANSLATION INITIATION FACTOR 2-ALPHA KINASE EIF2-ALPHA KINASE -RELATED"/>
    <property type="match status" value="1"/>
</dbReference>
<keyword evidence="9 11" id="KW-0539">Nucleus</keyword>
<evidence type="ECO:0000256" key="11">
    <source>
        <dbReference type="PIRNR" id="PIRNR037281"/>
    </source>
</evidence>
<keyword evidence="3 11" id="KW-0479">Metal-binding</keyword>
<feature type="coiled-coil region" evidence="16">
    <location>
        <begin position="530"/>
        <end position="557"/>
    </location>
</feature>
<evidence type="ECO:0000256" key="12">
    <source>
        <dbReference type="PIRSR" id="PIRSR037281-1"/>
    </source>
</evidence>
<organism evidence="19 20">
    <name type="scientific">Holothuria leucospilota</name>
    <name type="common">Black long sea cucumber</name>
    <name type="synonym">Mertensiothuria leucospilota</name>
    <dbReference type="NCBI Taxonomy" id="206669"/>
    <lineage>
        <taxon>Eukaryota</taxon>
        <taxon>Metazoa</taxon>
        <taxon>Echinodermata</taxon>
        <taxon>Eleutherozoa</taxon>
        <taxon>Echinozoa</taxon>
        <taxon>Holothuroidea</taxon>
        <taxon>Aspidochirotacea</taxon>
        <taxon>Aspidochirotida</taxon>
        <taxon>Holothuriidae</taxon>
        <taxon>Holothuria</taxon>
    </lineage>
</organism>
<dbReference type="GO" id="GO:0005524">
    <property type="term" value="F:ATP binding"/>
    <property type="evidence" value="ECO:0007669"/>
    <property type="project" value="UniProtKB-UniRule"/>
</dbReference>
<dbReference type="SUPFAM" id="SSF56112">
    <property type="entry name" value="Protein kinase-like (PK-like)"/>
    <property type="match status" value="1"/>
</dbReference>
<feature type="domain" description="Protein kinase" evidence="18">
    <location>
        <begin position="246"/>
        <end position="522"/>
    </location>
</feature>
<name>A0A9Q1BTD6_HOLLE</name>
<dbReference type="EC" id="2.7.10.2" evidence="11"/>
<comment type="similarity">
    <text evidence="11">Belongs to the protein kinase superfamily. Ser/Thr protein kinase family. WEE1 subfamily.</text>
</comment>
<feature type="binding site" evidence="13">
    <location>
        <position position="275"/>
    </location>
    <ligand>
        <name>ATP</name>
        <dbReference type="ChEBI" id="CHEBI:30616"/>
    </ligand>
</feature>
<feature type="binding site" evidence="13">
    <location>
        <begin position="252"/>
        <end position="260"/>
    </location>
    <ligand>
        <name>ATP</name>
        <dbReference type="ChEBI" id="CHEBI:30616"/>
    </ligand>
</feature>
<evidence type="ECO:0000256" key="7">
    <source>
        <dbReference type="ARBA" id="ARBA00022842"/>
    </source>
</evidence>
<comment type="subcellular location">
    <subcellularLocation>
        <location evidence="1 11">Nucleus</location>
    </subcellularLocation>
</comment>
<keyword evidence="8 11" id="KW-0829">Tyrosine-protein kinase</keyword>
<feature type="active site" description="Proton acceptor" evidence="12">
    <location>
        <position position="373"/>
    </location>
</feature>
<evidence type="ECO:0000256" key="10">
    <source>
        <dbReference type="ARBA" id="ARBA00037982"/>
    </source>
</evidence>
<feature type="compositionally biased region" description="Acidic residues" evidence="17">
    <location>
        <begin position="209"/>
        <end position="225"/>
    </location>
</feature>
<dbReference type="PROSITE" id="PS50011">
    <property type="entry name" value="PROTEIN_KINASE_DOM"/>
    <property type="match status" value="1"/>
</dbReference>
<keyword evidence="4 11" id="KW-0547">Nucleotide-binding</keyword>
<feature type="region of interest" description="Disordered" evidence="17">
    <location>
        <begin position="1"/>
        <end position="23"/>
    </location>
</feature>
<keyword evidence="7 14" id="KW-0460">Magnesium</keyword>
<dbReference type="GO" id="GO:0000287">
    <property type="term" value="F:magnesium ion binding"/>
    <property type="evidence" value="ECO:0007669"/>
    <property type="project" value="InterPro"/>
</dbReference>
<dbReference type="InterPro" id="IPR008271">
    <property type="entry name" value="Ser/Thr_kinase_AS"/>
</dbReference>
<dbReference type="PROSITE" id="PS00107">
    <property type="entry name" value="PROTEIN_KINASE_ATP"/>
    <property type="match status" value="1"/>
</dbReference>
<dbReference type="OrthoDB" id="5337378at2759"/>
<dbReference type="SMART" id="SM00220">
    <property type="entry name" value="S_TKc"/>
    <property type="match status" value="1"/>
</dbReference>
<dbReference type="FunFam" id="1.10.510.10:FF:000989">
    <property type="entry name" value="Wee1-like protein kinase"/>
    <property type="match status" value="1"/>
</dbReference>
<evidence type="ECO:0000256" key="16">
    <source>
        <dbReference type="SAM" id="Coils"/>
    </source>
</evidence>
<feature type="region of interest" description="Disordered" evidence="17">
    <location>
        <begin position="188"/>
        <end position="229"/>
    </location>
</feature>
<dbReference type="GO" id="GO:0005634">
    <property type="term" value="C:nucleus"/>
    <property type="evidence" value="ECO:0007669"/>
    <property type="project" value="UniProtKB-SubCell"/>
</dbReference>
<dbReference type="Gene3D" id="1.10.510.10">
    <property type="entry name" value="Transferase(Phosphotransferase) domain 1"/>
    <property type="match status" value="1"/>
</dbReference>
<evidence type="ECO:0000313" key="19">
    <source>
        <dbReference type="EMBL" id="KAJ8032304.1"/>
    </source>
</evidence>
<evidence type="ECO:0000256" key="6">
    <source>
        <dbReference type="ARBA" id="ARBA00022840"/>
    </source>
</evidence>
<dbReference type="PANTHER" id="PTHR11042:SF185">
    <property type="entry name" value="WEE1-LIKE PROTEIN KINASE"/>
    <property type="match status" value="1"/>
</dbReference>
<evidence type="ECO:0000256" key="5">
    <source>
        <dbReference type="ARBA" id="ARBA00022777"/>
    </source>
</evidence>
<comment type="similarity">
    <text evidence="10">Belongs to the protein kinase superfamily. Ser/Thr protein kinase family. GCN2 subfamily.</text>
</comment>
<feature type="binding site" evidence="14">
    <location>
        <position position="417"/>
    </location>
    <ligand>
        <name>Mg(2+)</name>
        <dbReference type="ChEBI" id="CHEBI:18420"/>
        <label>1</label>
    </ligand>
</feature>
<dbReference type="FunFam" id="3.30.200.20:FF:000115">
    <property type="entry name" value="Wee1-like kinase 2"/>
    <property type="match status" value="1"/>
</dbReference>
<proteinExistence type="inferred from homology"/>
<dbReference type="InterPro" id="IPR000719">
    <property type="entry name" value="Prot_kinase_dom"/>
</dbReference>
<evidence type="ECO:0000256" key="14">
    <source>
        <dbReference type="PIRSR" id="PIRSR037281-3"/>
    </source>
</evidence>
<dbReference type="GO" id="GO:0000278">
    <property type="term" value="P:mitotic cell cycle"/>
    <property type="evidence" value="ECO:0007669"/>
    <property type="project" value="InterPro"/>
</dbReference>
<evidence type="ECO:0000256" key="9">
    <source>
        <dbReference type="ARBA" id="ARBA00023242"/>
    </source>
</evidence>
<evidence type="ECO:0000256" key="1">
    <source>
        <dbReference type="ARBA" id="ARBA00004123"/>
    </source>
</evidence>
<keyword evidence="20" id="KW-1185">Reference proteome</keyword>
<keyword evidence="2 11" id="KW-0808">Transferase</keyword>
<evidence type="ECO:0000256" key="13">
    <source>
        <dbReference type="PIRSR" id="PIRSR037281-2"/>
    </source>
</evidence>
<dbReference type="EMBL" id="JAIZAY010000012">
    <property type="protein sequence ID" value="KAJ8032304.1"/>
    <property type="molecule type" value="Genomic_DNA"/>
</dbReference>
<dbReference type="InterPro" id="IPR017441">
    <property type="entry name" value="Protein_kinase_ATP_BS"/>
</dbReference>
<reference evidence="19" key="1">
    <citation type="submission" date="2021-10" db="EMBL/GenBank/DDBJ databases">
        <title>Tropical sea cucumber genome reveals ecological adaptation and Cuvierian tubules defense mechanism.</title>
        <authorList>
            <person name="Chen T."/>
        </authorList>
    </citation>
    <scope>NUCLEOTIDE SEQUENCE</scope>
    <source>
        <strain evidence="19">Nanhai2018</strain>
        <tissue evidence="19">Muscle</tissue>
    </source>
</reference>
<dbReference type="PROSITE" id="PS00108">
    <property type="entry name" value="PROTEIN_KINASE_ST"/>
    <property type="match status" value="1"/>
</dbReference>
<feature type="binding site" evidence="15">
    <location>
        <position position="276"/>
    </location>
    <ligand>
        <name>ATP</name>
        <dbReference type="ChEBI" id="CHEBI:30616"/>
    </ligand>
</feature>
<feature type="region of interest" description="Disordered" evidence="17">
    <location>
        <begin position="53"/>
        <end position="95"/>
    </location>
</feature>
<comment type="cofactor">
    <cofactor evidence="14">
        <name>Mg(2+)</name>
        <dbReference type="ChEBI" id="CHEBI:18420"/>
    </cofactor>
    <text evidence="14">Binds 2 magnesium ions per subunit.</text>
</comment>